<name>A0A5C2RW89_9APHY</name>
<dbReference type="Proteomes" id="UP000313359">
    <property type="component" value="Unassembled WGS sequence"/>
</dbReference>
<gene>
    <name evidence="2" type="ORF">L227DRAFT_345425</name>
</gene>
<keyword evidence="1" id="KW-0732">Signal</keyword>
<evidence type="ECO:0000313" key="2">
    <source>
        <dbReference type="EMBL" id="RPD54576.1"/>
    </source>
</evidence>
<protein>
    <recommendedName>
        <fullName evidence="4">Secreted protein</fullName>
    </recommendedName>
</protein>
<accession>A0A5C2RW89</accession>
<proteinExistence type="predicted"/>
<reference evidence="2" key="1">
    <citation type="journal article" date="2018" name="Genome Biol. Evol.">
        <title>Genomics and development of Lentinus tigrinus, a white-rot wood-decaying mushroom with dimorphic fruiting bodies.</title>
        <authorList>
            <person name="Wu B."/>
            <person name="Xu Z."/>
            <person name="Knudson A."/>
            <person name="Carlson A."/>
            <person name="Chen N."/>
            <person name="Kovaka S."/>
            <person name="LaButti K."/>
            <person name="Lipzen A."/>
            <person name="Pennachio C."/>
            <person name="Riley R."/>
            <person name="Schakwitz W."/>
            <person name="Umezawa K."/>
            <person name="Ohm R.A."/>
            <person name="Grigoriev I.V."/>
            <person name="Nagy L.G."/>
            <person name="Gibbons J."/>
            <person name="Hibbett D."/>
        </authorList>
    </citation>
    <scope>NUCLEOTIDE SEQUENCE [LARGE SCALE GENOMIC DNA]</scope>
    <source>
        <strain evidence="2">ALCF2SS1-6</strain>
    </source>
</reference>
<dbReference type="EMBL" id="ML122304">
    <property type="protein sequence ID" value="RPD54576.1"/>
    <property type="molecule type" value="Genomic_DNA"/>
</dbReference>
<feature type="chain" id="PRO_5022952970" description="Secreted protein" evidence="1">
    <location>
        <begin position="18"/>
        <end position="79"/>
    </location>
</feature>
<evidence type="ECO:0000256" key="1">
    <source>
        <dbReference type="SAM" id="SignalP"/>
    </source>
</evidence>
<feature type="signal peptide" evidence="1">
    <location>
        <begin position="1"/>
        <end position="17"/>
    </location>
</feature>
<evidence type="ECO:0008006" key="4">
    <source>
        <dbReference type="Google" id="ProtNLM"/>
    </source>
</evidence>
<organism evidence="2 3">
    <name type="scientific">Lentinus tigrinus ALCF2SS1-6</name>
    <dbReference type="NCBI Taxonomy" id="1328759"/>
    <lineage>
        <taxon>Eukaryota</taxon>
        <taxon>Fungi</taxon>
        <taxon>Dikarya</taxon>
        <taxon>Basidiomycota</taxon>
        <taxon>Agaricomycotina</taxon>
        <taxon>Agaricomycetes</taxon>
        <taxon>Polyporales</taxon>
        <taxon>Polyporaceae</taxon>
        <taxon>Lentinus</taxon>
    </lineage>
</organism>
<sequence length="79" mass="8842">MLCVIVTCLAYILTALPSRVIIFSCHKQSDTAGPGEGHDTRDRAFTSDAWNSILSWMFREDIQGARPSRMDSGCRRQPP</sequence>
<evidence type="ECO:0000313" key="3">
    <source>
        <dbReference type="Proteomes" id="UP000313359"/>
    </source>
</evidence>
<keyword evidence="3" id="KW-1185">Reference proteome</keyword>
<dbReference type="AlphaFoldDB" id="A0A5C2RW89"/>